<dbReference type="OMA" id="FPLEKHM"/>
<protein>
    <recommendedName>
        <fullName evidence="1">3-beta hydroxysteroid dehydrogenase/isomerase domain-containing protein</fullName>
    </recommendedName>
</protein>
<dbReference type="PANTHER" id="PTHR43000">
    <property type="entry name" value="DTDP-D-GLUCOSE 4,6-DEHYDRATASE-RELATED"/>
    <property type="match status" value="1"/>
</dbReference>
<sequence length="362" mass="39583">MDPPHILITGGSGFLGTSIISALLNTTKYTITALDISLPPLGTQTFSSNPRVRYTRCDILDVPSISKVFAETKPTAVIHTAGIFHVGTRRYSMKDRDAVFKVNVEGTRNVLDASKEHGVKAFVYTSSITVLCDDLSRDFKNADETWPLGKTDTSYGQSKALAESLVLTSNSPSFATTSLRSAPIFGPTDRICIPTIHACINAGQTPFILGSGTNLQDYVYVDNVAHAHVLAVENLLLTNTTSRTAAGEAMFISNDEPVTARALCLAVWREFGHVPKFEVRLPVTLARWMGIAAEWTAWAAGQEASLSRGMVSEGCRDCYVSVEKAKQLIGYEVQVGLEEGIKISCREYRERLEARKRPSVWS</sequence>
<evidence type="ECO:0000313" key="2">
    <source>
        <dbReference type="EMBL" id="KAF5850083.1"/>
    </source>
</evidence>
<accession>A0A8H6DW39</accession>
<dbReference type="GO" id="GO:0016616">
    <property type="term" value="F:oxidoreductase activity, acting on the CH-OH group of donors, NAD or NADP as acceptor"/>
    <property type="evidence" value="ECO:0007669"/>
    <property type="project" value="InterPro"/>
</dbReference>
<dbReference type="InterPro" id="IPR036291">
    <property type="entry name" value="NAD(P)-bd_dom_sf"/>
</dbReference>
<dbReference type="AlphaFoldDB" id="A0A8H6DW39"/>
<comment type="caution">
    <text evidence="2">The sequence shown here is derived from an EMBL/GenBank/DDBJ whole genome shotgun (WGS) entry which is preliminary data.</text>
</comment>
<name>A0A8H6DW39_COCSA</name>
<evidence type="ECO:0000313" key="3">
    <source>
        <dbReference type="Proteomes" id="UP000624244"/>
    </source>
</evidence>
<feature type="domain" description="3-beta hydroxysteroid dehydrogenase/isomerase" evidence="1">
    <location>
        <begin position="7"/>
        <end position="282"/>
    </location>
</feature>
<dbReference type="Gene3D" id="3.40.50.720">
    <property type="entry name" value="NAD(P)-binding Rossmann-like Domain"/>
    <property type="match status" value="1"/>
</dbReference>
<organism evidence="2 3">
    <name type="scientific">Cochliobolus sativus</name>
    <name type="common">Common root rot and spot blotch fungus</name>
    <name type="synonym">Bipolaris sorokiniana</name>
    <dbReference type="NCBI Taxonomy" id="45130"/>
    <lineage>
        <taxon>Eukaryota</taxon>
        <taxon>Fungi</taxon>
        <taxon>Dikarya</taxon>
        <taxon>Ascomycota</taxon>
        <taxon>Pezizomycotina</taxon>
        <taxon>Dothideomycetes</taxon>
        <taxon>Pleosporomycetidae</taxon>
        <taxon>Pleosporales</taxon>
        <taxon>Pleosporineae</taxon>
        <taxon>Pleosporaceae</taxon>
        <taxon>Bipolaris</taxon>
    </lineage>
</organism>
<dbReference type="SUPFAM" id="SSF51735">
    <property type="entry name" value="NAD(P)-binding Rossmann-fold domains"/>
    <property type="match status" value="1"/>
</dbReference>
<proteinExistence type="predicted"/>
<dbReference type="Pfam" id="PF01073">
    <property type="entry name" value="3Beta_HSD"/>
    <property type="match status" value="1"/>
</dbReference>
<dbReference type="EMBL" id="WNKQ01000007">
    <property type="protein sequence ID" value="KAF5850083.1"/>
    <property type="molecule type" value="Genomic_DNA"/>
</dbReference>
<reference evidence="2" key="1">
    <citation type="submission" date="2019-11" db="EMBL/GenBank/DDBJ databases">
        <title>Bipolaris sorokiniana Genome sequencing.</title>
        <authorList>
            <person name="Wang H."/>
        </authorList>
    </citation>
    <scope>NUCLEOTIDE SEQUENCE</scope>
</reference>
<dbReference type="Proteomes" id="UP000624244">
    <property type="component" value="Unassembled WGS sequence"/>
</dbReference>
<dbReference type="InterPro" id="IPR002225">
    <property type="entry name" value="3Beta_OHSteriod_DH/Estase"/>
</dbReference>
<dbReference type="GO" id="GO:0006694">
    <property type="term" value="P:steroid biosynthetic process"/>
    <property type="evidence" value="ECO:0007669"/>
    <property type="project" value="InterPro"/>
</dbReference>
<gene>
    <name evidence="2" type="ORF">GGP41_002319</name>
</gene>
<evidence type="ECO:0000259" key="1">
    <source>
        <dbReference type="Pfam" id="PF01073"/>
    </source>
</evidence>